<protein>
    <submittedName>
        <fullName evidence="1">Uncharacterized protein</fullName>
    </submittedName>
</protein>
<dbReference type="EMBL" id="KK107447">
    <property type="protein sequence ID" value="EZA50731.1"/>
    <property type="molecule type" value="Genomic_DNA"/>
</dbReference>
<keyword evidence="2" id="KW-1185">Reference proteome</keyword>
<organism evidence="1 2">
    <name type="scientific">Ooceraea biroi</name>
    <name type="common">Clonal raider ant</name>
    <name type="synonym">Cerapachys biroi</name>
    <dbReference type="NCBI Taxonomy" id="2015173"/>
    <lineage>
        <taxon>Eukaryota</taxon>
        <taxon>Metazoa</taxon>
        <taxon>Ecdysozoa</taxon>
        <taxon>Arthropoda</taxon>
        <taxon>Hexapoda</taxon>
        <taxon>Insecta</taxon>
        <taxon>Pterygota</taxon>
        <taxon>Neoptera</taxon>
        <taxon>Endopterygota</taxon>
        <taxon>Hymenoptera</taxon>
        <taxon>Apocrita</taxon>
        <taxon>Aculeata</taxon>
        <taxon>Formicoidea</taxon>
        <taxon>Formicidae</taxon>
        <taxon>Dorylinae</taxon>
        <taxon>Ooceraea</taxon>
    </lineage>
</organism>
<gene>
    <name evidence="1" type="ORF">X777_10781</name>
</gene>
<proteinExistence type="predicted"/>
<sequence length="65" mass="7658">MEEKTDARAFRLSPRPILQLPIRRHISPETKPAKPMKIGIENNKLRNKMQLQCHEANKRKDKIVN</sequence>
<name>A0A026W532_OOCBI</name>
<dbReference type="AlphaFoldDB" id="A0A026W532"/>
<dbReference type="Proteomes" id="UP000053097">
    <property type="component" value="Unassembled WGS sequence"/>
</dbReference>
<evidence type="ECO:0000313" key="1">
    <source>
        <dbReference type="EMBL" id="EZA50731.1"/>
    </source>
</evidence>
<accession>A0A026W532</accession>
<evidence type="ECO:0000313" key="2">
    <source>
        <dbReference type="Proteomes" id="UP000053097"/>
    </source>
</evidence>
<reference evidence="1 2" key="1">
    <citation type="journal article" date="2014" name="Curr. Biol.">
        <title>The genome of the clonal raider ant Cerapachys biroi.</title>
        <authorList>
            <person name="Oxley P.R."/>
            <person name="Ji L."/>
            <person name="Fetter-Pruneda I."/>
            <person name="McKenzie S.K."/>
            <person name="Li C."/>
            <person name="Hu H."/>
            <person name="Zhang G."/>
            <person name="Kronauer D.J."/>
        </authorList>
    </citation>
    <scope>NUCLEOTIDE SEQUENCE [LARGE SCALE GENOMIC DNA]</scope>
</reference>